<gene>
    <name evidence="3" type="ORF">ACFSUL_04390</name>
</gene>
<keyword evidence="2" id="KW-0472">Membrane</keyword>
<dbReference type="RefSeq" id="WP_377933051.1">
    <property type="nucleotide sequence ID" value="NZ_JBHUMF010000009.1"/>
</dbReference>
<keyword evidence="2" id="KW-0812">Transmembrane</keyword>
<dbReference type="Gene3D" id="3.30.1490.480">
    <property type="entry name" value="Endolytic murein transglycosylase"/>
    <property type="match status" value="1"/>
</dbReference>
<name>A0ABW5RQU2_9BACI</name>
<feature type="transmembrane region" description="Helical" evidence="2">
    <location>
        <begin position="6"/>
        <end position="27"/>
    </location>
</feature>
<evidence type="ECO:0008006" key="5">
    <source>
        <dbReference type="Google" id="ProtNLM"/>
    </source>
</evidence>
<accession>A0ABW5RQU2</accession>
<feature type="coiled-coil region" evidence="1">
    <location>
        <begin position="42"/>
        <end position="76"/>
    </location>
</feature>
<evidence type="ECO:0000313" key="3">
    <source>
        <dbReference type="EMBL" id="MFD2679987.1"/>
    </source>
</evidence>
<dbReference type="Proteomes" id="UP001597506">
    <property type="component" value="Unassembled WGS sequence"/>
</dbReference>
<comment type="caution">
    <text evidence="3">The sequence shown here is derived from an EMBL/GenBank/DDBJ whole genome shotgun (WGS) entry which is preliminary data.</text>
</comment>
<organism evidence="3 4">
    <name type="scientific">Bacillus seohaeanensis</name>
    <dbReference type="NCBI Taxonomy" id="284580"/>
    <lineage>
        <taxon>Bacteria</taxon>
        <taxon>Bacillati</taxon>
        <taxon>Bacillota</taxon>
        <taxon>Bacilli</taxon>
        <taxon>Bacillales</taxon>
        <taxon>Bacillaceae</taxon>
        <taxon>Bacillus</taxon>
    </lineage>
</organism>
<keyword evidence="2" id="KW-1133">Transmembrane helix</keyword>
<evidence type="ECO:0000313" key="4">
    <source>
        <dbReference type="Proteomes" id="UP001597506"/>
    </source>
</evidence>
<evidence type="ECO:0000256" key="1">
    <source>
        <dbReference type="SAM" id="Coils"/>
    </source>
</evidence>
<proteinExistence type="predicted"/>
<keyword evidence="1" id="KW-0175">Coiled coil</keyword>
<keyword evidence="4" id="KW-1185">Reference proteome</keyword>
<evidence type="ECO:0000256" key="2">
    <source>
        <dbReference type="SAM" id="Phobius"/>
    </source>
</evidence>
<reference evidence="4" key="1">
    <citation type="journal article" date="2019" name="Int. J. Syst. Evol. Microbiol.">
        <title>The Global Catalogue of Microorganisms (GCM) 10K type strain sequencing project: providing services to taxonomists for standard genome sequencing and annotation.</title>
        <authorList>
            <consortium name="The Broad Institute Genomics Platform"/>
            <consortium name="The Broad Institute Genome Sequencing Center for Infectious Disease"/>
            <person name="Wu L."/>
            <person name="Ma J."/>
        </authorList>
    </citation>
    <scope>NUCLEOTIDE SEQUENCE [LARGE SCALE GENOMIC DNA]</scope>
    <source>
        <strain evidence="4">KCTC 3913</strain>
    </source>
</reference>
<sequence>MNKQTIRAFSAGILFSVIVTLIFIILFQENVKLTEIVKEDFIIIQKDELKQKEEKINSLEKEITRQSNAKNNAVKKKTKQQEAKATLEITLEVEPGMKSQDISEKLTNTNIIKNKNEFENFLMQEGYADKIQVGQYVINSTMNFKEIADIITEK</sequence>
<protein>
    <recommendedName>
        <fullName evidence="5">YceG-like family protein</fullName>
    </recommendedName>
</protein>
<dbReference type="EMBL" id="JBHUMF010000009">
    <property type="protein sequence ID" value="MFD2679987.1"/>
    <property type="molecule type" value="Genomic_DNA"/>
</dbReference>